<dbReference type="InParanoid" id="K1P9Y9"/>
<dbReference type="InterPro" id="IPR017850">
    <property type="entry name" value="Alkaline_phosphatase_core_sf"/>
</dbReference>
<dbReference type="CDD" id="cd16012">
    <property type="entry name" value="ALP"/>
    <property type="match status" value="1"/>
</dbReference>
<feature type="binding site" evidence="3">
    <location>
        <position position="639"/>
    </location>
    <ligand>
        <name>Zn(2+)</name>
        <dbReference type="ChEBI" id="CHEBI:29105"/>
        <label>2</label>
    </ligand>
</feature>
<dbReference type="Gene3D" id="3.40.720.10">
    <property type="entry name" value="Alkaline Phosphatase, subunit A"/>
    <property type="match status" value="2"/>
</dbReference>
<comment type="cofactor">
    <cofactor evidence="3">
        <name>Zn(2+)</name>
        <dbReference type="ChEBI" id="CHEBI:29105"/>
    </cofactor>
    <text evidence="3">Binds 2 Zn(2+) ions.</text>
</comment>
<dbReference type="Pfam" id="PF00245">
    <property type="entry name" value="Alk_phosphatase"/>
    <property type="match status" value="2"/>
</dbReference>
<comment type="similarity">
    <text evidence="4">Belongs to the alkaline phosphatase family.</text>
</comment>
<keyword evidence="3" id="KW-0460">Magnesium</keyword>
<dbReference type="InterPro" id="IPR001952">
    <property type="entry name" value="Alkaline_phosphatase"/>
</dbReference>
<evidence type="ECO:0000256" key="4">
    <source>
        <dbReference type="RuleBase" id="RU003946"/>
    </source>
</evidence>
<dbReference type="GO" id="GO:0004035">
    <property type="term" value="F:alkaline phosphatase activity"/>
    <property type="evidence" value="ECO:0007669"/>
    <property type="project" value="UniProtKB-EC"/>
</dbReference>
<dbReference type="PANTHER" id="PTHR11596">
    <property type="entry name" value="ALKALINE PHOSPHATASE"/>
    <property type="match status" value="1"/>
</dbReference>
<keyword evidence="2" id="KW-0597">Phosphoprotein</keyword>
<protein>
    <recommendedName>
        <fullName evidence="1">alkaline phosphatase</fullName>
        <ecNumber evidence="1">3.1.3.1</ecNumber>
    </recommendedName>
</protein>
<dbReference type="SUPFAM" id="SSF53649">
    <property type="entry name" value="Alkaline phosphatase-like"/>
    <property type="match status" value="2"/>
</dbReference>
<gene>
    <name evidence="5" type="ORF">CGI_10014131</name>
</gene>
<name>K1P9Y9_MAGGI</name>
<dbReference type="EMBL" id="JH818655">
    <property type="protein sequence ID" value="EKC18258.1"/>
    <property type="molecule type" value="Genomic_DNA"/>
</dbReference>
<proteinExistence type="inferred from homology"/>
<dbReference type="HOGENOM" id="CLU_342656_0_0_1"/>
<feature type="binding site" evidence="3">
    <location>
        <position position="677"/>
    </location>
    <ligand>
        <name>Zn(2+)</name>
        <dbReference type="ChEBI" id="CHEBI:29105"/>
        <label>2</label>
    </ligand>
</feature>
<evidence type="ECO:0000256" key="2">
    <source>
        <dbReference type="ARBA" id="ARBA00022553"/>
    </source>
</evidence>
<evidence type="ECO:0000313" key="5">
    <source>
        <dbReference type="EMBL" id="EKC18258.1"/>
    </source>
</evidence>
<dbReference type="GO" id="GO:0046872">
    <property type="term" value="F:metal ion binding"/>
    <property type="evidence" value="ECO:0007669"/>
    <property type="project" value="UniProtKB-KW"/>
</dbReference>
<accession>K1P9Y9</accession>
<feature type="binding site" evidence="3">
    <location>
        <position position="471"/>
    </location>
    <ligand>
        <name>Mg(2+)</name>
        <dbReference type="ChEBI" id="CHEBI:18420"/>
    </ligand>
</feature>
<dbReference type="SMART" id="SM00098">
    <property type="entry name" value="alkPPc"/>
    <property type="match status" value="2"/>
</dbReference>
<feature type="binding site" evidence="3">
    <location>
        <position position="754"/>
    </location>
    <ligand>
        <name>Zn(2+)</name>
        <dbReference type="ChEBI" id="CHEBI:29105"/>
        <label>2</label>
    </ligand>
</feature>
<dbReference type="AlphaFoldDB" id="K1P9Y9"/>
<keyword evidence="3" id="KW-0862">Zinc</keyword>
<feature type="binding site" evidence="3">
    <location>
        <position position="676"/>
    </location>
    <ligand>
        <name>Zn(2+)</name>
        <dbReference type="ChEBI" id="CHEBI:29105"/>
        <label>2</label>
    </ligand>
</feature>
<feature type="binding site" evidence="3">
    <location>
        <position position="469"/>
    </location>
    <ligand>
        <name>Mg(2+)</name>
        <dbReference type="ChEBI" id="CHEBI:18420"/>
    </ligand>
</feature>
<evidence type="ECO:0000256" key="1">
    <source>
        <dbReference type="ARBA" id="ARBA00012647"/>
    </source>
</evidence>
<dbReference type="EC" id="3.1.3.1" evidence="1"/>
<comment type="cofactor">
    <cofactor evidence="3">
        <name>Mg(2+)</name>
        <dbReference type="ChEBI" id="CHEBI:18420"/>
    </cofactor>
    <text evidence="3">Binds 1 Mg(2+) ion.</text>
</comment>
<organism evidence="5">
    <name type="scientific">Magallana gigas</name>
    <name type="common">Pacific oyster</name>
    <name type="synonym">Crassostrea gigas</name>
    <dbReference type="NCBI Taxonomy" id="29159"/>
    <lineage>
        <taxon>Eukaryota</taxon>
        <taxon>Metazoa</taxon>
        <taxon>Spiralia</taxon>
        <taxon>Lophotrochozoa</taxon>
        <taxon>Mollusca</taxon>
        <taxon>Bivalvia</taxon>
        <taxon>Autobranchia</taxon>
        <taxon>Pteriomorphia</taxon>
        <taxon>Ostreida</taxon>
        <taxon>Ostreoidea</taxon>
        <taxon>Ostreidae</taxon>
        <taxon>Magallana</taxon>
    </lineage>
</organism>
<feature type="binding site" evidence="3">
    <location>
        <position position="630"/>
    </location>
    <ligand>
        <name>Mg(2+)</name>
        <dbReference type="ChEBI" id="CHEBI:18420"/>
    </ligand>
</feature>
<dbReference type="PANTHER" id="PTHR11596:SF5">
    <property type="entry name" value="ALKALINE PHOSPHATASE"/>
    <property type="match status" value="1"/>
</dbReference>
<dbReference type="PRINTS" id="PR00113">
    <property type="entry name" value="ALKPHPHTASE"/>
</dbReference>
<reference evidence="5" key="1">
    <citation type="journal article" date="2012" name="Nature">
        <title>The oyster genome reveals stress adaptation and complexity of shell formation.</title>
        <authorList>
            <person name="Zhang G."/>
            <person name="Fang X."/>
            <person name="Guo X."/>
            <person name="Li L."/>
            <person name="Luo R."/>
            <person name="Xu F."/>
            <person name="Yang P."/>
            <person name="Zhang L."/>
            <person name="Wang X."/>
            <person name="Qi H."/>
            <person name="Xiong Z."/>
            <person name="Que H."/>
            <person name="Xie Y."/>
            <person name="Holland P.W."/>
            <person name="Paps J."/>
            <person name="Zhu Y."/>
            <person name="Wu F."/>
            <person name="Chen Y."/>
            <person name="Wang J."/>
            <person name="Peng C."/>
            <person name="Meng J."/>
            <person name="Yang L."/>
            <person name="Liu J."/>
            <person name="Wen B."/>
            <person name="Zhang N."/>
            <person name="Huang Z."/>
            <person name="Zhu Q."/>
            <person name="Feng Y."/>
            <person name="Mount A."/>
            <person name="Hedgecock D."/>
            <person name="Xu Z."/>
            <person name="Liu Y."/>
            <person name="Domazet-Loso T."/>
            <person name="Du Y."/>
            <person name="Sun X."/>
            <person name="Zhang S."/>
            <person name="Liu B."/>
            <person name="Cheng P."/>
            <person name="Jiang X."/>
            <person name="Li J."/>
            <person name="Fan D."/>
            <person name="Wang W."/>
            <person name="Fu W."/>
            <person name="Wang T."/>
            <person name="Wang B."/>
            <person name="Zhang J."/>
            <person name="Peng Z."/>
            <person name="Li Y."/>
            <person name="Li N."/>
            <person name="Wang J."/>
            <person name="Chen M."/>
            <person name="He Y."/>
            <person name="Tan F."/>
            <person name="Song X."/>
            <person name="Zheng Q."/>
            <person name="Huang R."/>
            <person name="Yang H."/>
            <person name="Du X."/>
            <person name="Chen L."/>
            <person name="Yang M."/>
            <person name="Gaffney P.M."/>
            <person name="Wang S."/>
            <person name="Luo L."/>
            <person name="She Z."/>
            <person name="Ming Y."/>
            <person name="Huang W."/>
            <person name="Zhang S."/>
            <person name="Huang B."/>
            <person name="Zhang Y."/>
            <person name="Qu T."/>
            <person name="Ni P."/>
            <person name="Miao G."/>
            <person name="Wang J."/>
            <person name="Wang Q."/>
            <person name="Steinberg C.E."/>
            <person name="Wang H."/>
            <person name="Li N."/>
            <person name="Qian L."/>
            <person name="Zhang G."/>
            <person name="Li Y."/>
            <person name="Yang H."/>
            <person name="Liu X."/>
            <person name="Wang J."/>
            <person name="Yin Y."/>
            <person name="Wang J."/>
        </authorList>
    </citation>
    <scope>NUCLEOTIDE SEQUENCE [LARGE SCALE GENOMIC DNA]</scope>
    <source>
        <strain evidence="5">05x7-T-G4-1.051#20</strain>
    </source>
</reference>
<keyword evidence="3" id="KW-0479">Metal-binding</keyword>
<sequence>MGLSTINAARIYKGQKLGNTGEETILEYETFPNVALSKVYGSDSQVPESAQTATALLCGEKTNFNVVGLKDSVGASNCSAYIRLGQEAEVKSIIRHAIEQGKSTGVVTTTRVTHATPAATYAHSPHRDWESDADINATLHGECMDIAQQLINSNHDIQVVLGGGRRAFLPVTEPDPKSNLRGVNPDKDTWKKYKYRKIGQDYEDYDTARKNLKKAEETSNLESEEESRKRKLPARLISESDNDTDIESDIEEGEETYNTCKEDAYLTITRQFAAVSITPSIFCASEETKPGHTLSKKTIADINYLHSQIPEIKKYTVSLISWDSYTTKKYPISIYPVTRLNTSAEVEEFQDSLDDDSKKKLINAMASLQGGEHAGEICRAVMRSIMTNNCMSQFSGTGQKGKIAFIGTPLYKIILSAVRKASKKTIPFETIKREVLDVLRFAPHLPGGINYAKKKRKSTGVVTTTRVTHATPAATYAHSPHRDWESDADINATLNGDCMDIAQQLINSNHDIQVVLGGGRRAFLPVTEPDPKSNLRGVNLRLDGRNLVQRWELLQQGKNKKYKYVWRKQDFDAVDPNDTDYLLGLFSPSHMQYELERDTSGDGEPSLTEMTDKAIKILSRNKKGFVLMVEGGRIDHAHHDTTAKKALVDAVQFEEAVKMAVTLTNKDDTLVVVTADHSHPFSLTGYTNRGNPILGLVDPESFELQPTLDDLPYTSLLYANGPGYTTPRQNLTEIRTDANNYMQQSAVPLDSETHSGEDVGIYAMGPMSHLFHGVHEQHYVAHVIQYAACIGEYANECDKDARMSISAAPTYSFSYVILTVCLLFSYS</sequence>
<evidence type="ECO:0000256" key="3">
    <source>
        <dbReference type="PIRSR" id="PIRSR601952-2"/>
    </source>
</evidence>
<feature type="binding site" evidence="3">
    <location>
        <position position="635"/>
    </location>
    <ligand>
        <name>Zn(2+)</name>
        <dbReference type="ChEBI" id="CHEBI:29105"/>
        <label>2</label>
    </ligand>
</feature>